<keyword evidence="12" id="KW-1185">Reference proteome</keyword>
<evidence type="ECO:0000256" key="1">
    <source>
        <dbReference type="ARBA" id="ARBA00004651"/>
    </source>
</evidence>
<dbReference type="EMBL" id="JACJIP010000047">
    <property type="protein sequence ID" value="MBA9088327.1"/>
    <property type="molecule type" value="Genomic_DNA"/>
</dbReference>
<accession>A0A7W3SY53</accession>
<evidence type="ECO:0000256" key="7">
    <source>
        <dbReference type="ARBA" id="ARBA00022989"/>
    </source>
</evidence>
<feature type="transmembrane region" description="Helical" evidence="9">
    <location>
        <begin position="74"/>
        <end position="100"/>
    </location>
</feature>
<dbReference type="GO" id="GO:0005886">
    <property type="term" value="C:plasma membrane"/>
    <property type="evidence" value="ECO:0007669"/>
    <property type="project" value="UniProtKB-SubCell"/>
</dbReference>
<dbReference type="PANTHER" id="PTHR32243">
    <property type="entry name" value="MALTOSE TRANSPORT SYSTEM PERMEASE-RELATED"/>
    <property type="match status" value="1"/>
</dbReference>
<feature type="transmembrane region" description="Helical" evidence="9">
    <location>
        <begin position="12"/>
        <end position="36"/>
    </location>
</feature>
<proteinExistence type="inferred from homology"/>
<comment type="caution">
    <text evidence="11">The sequence shown here is derived from an EMBL/GenBank/DDBJ whole genome shotgun (WGS) entry which is preliminary data.</text>
</comment>
<dbReference type="SUPFAM" id="SSF161098">
    <property type="entry name" value="MetI-like"/>
    <property type="match status" value="1"/>
</dbReference>
<feature type="transmembrane region" description="Helical" evidence="9">
    <location>
        <begin position="112"/>
        <end position="137"/>
    </location>
</feature>
<keyword evidence="3 9" id="KW-0813">Transport</keyword>
<dbReference type="Proteomes" id="UP000567067">
    <property type="component" value="Unassembled WGS sequence"/>
</dbReference>
<reference evidence="11 12" key="1">
    <citation type="submission" date="2020-08" db="EMBL/GenBank/DDBJ databases">
        <title>Genomic Encyclopedia of Type Strains, Phase III (KMG-III): the genomes of soil and plant-associated and newly described type strains.</title>
        <authorList>
            <person name="Whitman W."/>
        </authorList>
    </citation>
    <scope>NUCLEOTIDE SEQUENCE [LARGE SCALE GENOMIC DNA]</scope>
    <source>
        <strain evidence="11 12">CECT 8693</strain>
    </source>
</reference>
<evidence type="ECO:0000256" key="8">
    <source>
        <dbReference type="ARBA" id="ARBA00023136"/>
    </source>
</evidence>
<keyword evidence="7 9" id="KW-1133">Transmembrane helix</keyword>
<keyword evidence="6 9" id="KW-0812">Transmembrane</keyword>
<dbReference type="AlphaFoldDB" id="A0A7W3SY53"/>
<evidence type="ECO:0000256" key="9">
    <source>
        <dbReference type="RuleBase" id="RU363032"/>
    </source>
</evidence>
<keyword evidence="5" id="KW-0762">Sugar transport</keyword>
<dbReference type="Gene3D" id="1.10.3720.10">
    <property type="entry name" value="MetI-like"/>
    <property type="match status" value="1"/>
</dbReference>
<dbReference type="InterPro" id="IPR000515">
    <property type="entry name" value="MetI-like"/>
</dbReference>
<dbReference type="InterPro" id="IPR035906">
    <property type="entry name" value="MetI-like_sf"/>
</dbReference>
<feature type="transmembrane region" description="Helical" evidence="9">
    <location>
        <begin position="143"/>
        <end position="161"/>
    </location>
</feature>
<name>A0A7W3SY53_9BACL</name>
<evidence type="ECO:0000256" key="2">
    <source>
        <dbReference type="ARBA" id="ARBA00009047"/>
    </source>
</evidence>
<keyword evidence="8 9" id="KW-0472">Membrane</keyword>
<comment type="similarity">
    <text evidence="2">Belongs to the binding-protein-dependent transport system permease family. MalFG subfamily.</text>
</comment>
<evidence type="ECO:0000256" key="3">
    <source>
        <dbReference type="ARBA" id="ARBA00022448"/>
    </source>
</evidence>
<evidence type="ECO:0000256" key="4">
    <source>
        <dbReference type="ARBA" id="ARBA00022475"/>
    </source>
</evidence>
<dbReference type="RefSeq" id="WP_182539832.1">
    <property type="nucleotide sequence ID" value="NZ_JACJIP010000047.1"/>
</dbReference>
<dbReference type="GO" id="GO:0042956">
    <property type="term" value="P:maltodextrin transmembrane transport"/>
    <property type="evidence" value="ECO:0007669"/>
    <property type="project" value="TreeGrafter"/>
</dbReference>
<dbReference type="CDD" id="cd06261">
    <property type="entry name" value="TM_PBP2"/>
    <property type="match status" value="1"/>
</dbReference>
<sequence length="282" mass="31556">MNGGHKSKRSWTNVICYAILVILSIGTLYPVLWVVLSSFREGSSLYSPTPLPKASTLAHYRELFDSRSLLFTRWYWNTLKISVVSMILGTFLTTLVAYVFSRFRFYGRRASMSVLLSLSMFPGFMSMIAIYILLLQLKLLDTHLALILVYSAGAPIFGTFVSKGFLDTIPRSIDESARIDGASHFRVFLSINLPLARPMLTYLALTNFVGAWVDFIFARLILRSKEQWTVAVGLWDMVSSYQSSNFTLFSAGAVLVAIPITVLFLYLQRYMVGGLTAGASKG</sequence>
<evidence type="ECO:0000256" key="5">
    <source>
        <dbReference type="ARBA" id="ARBA00022597"/>
    </source>
</evidence>
<evidence type="ECO:0000313" key="12">
    <source>
        <dbReference type="Proteomes" id="UP000567067"/>
    </source>
</evidence>
<dbReference type="InterPro" id="IPR050901">
    <property type="entry name" value="BP-dep_ABC_trans_perm"/>
</dbReference>
<keyword evidence="4" id="KW-1003">Cell membrane</keyword>
<feature type="transmembrane region" description="Helical" evidence="9">
    <location>
        <begin position="200"/>
        <end position="222"/>
    </location>
</feature>
<comment type="subcellular location">
    <subcellularLocation>
        <location evidence="1 9">Cell membrane</location>
        <topology evidence="1 9">Multi-pass membrane protein</topology>
    </subcellularLocation>
</comment>
<feature type="domain" description="ABC transmembrane type-1" evidence="10">
    <location>
        <begin position="75"/>
        <end position="267"/>
    </location>
</feature>
<protein>
    <submittedName>
        <fullName evidence="11">Arabinogalactan oligomer/maltooligosaccharide transport system permease protein</fullName>
    </submittedName>
</protein>
<dbReference type="PANTHER" id="PTHR32243:SF50">
    <property type="entry name" value="MALTOSE_MALTODEXTRIN TRANSPORT SYSTEM PERMEASE PROTEIN MALG"/>
    <property type="match status" value="1"/>
</dbReference>
<evidence type="ECO:0000313" key="11">
    <source>
        <dbReference type="EMBL" id="MBA9088327.1"/>
    </source>
</evidence>
<dbReference type="Pfam" id="PF00528">
    <property type="entry name" value="BPD_transp_1"/>
    <property type="match status" value="1"/>
</dbReference>
<dbReference type="GO" id="GO:0015423">
    <property type="term" value="F:ABC-type maltose transporter activity"/>
    <property type="evidence" value="ECO:0007669"/>
    <property type="project" value="TreeGrafter"/>
</dbReference>
<dbReference type="PROSITE" id="PS50928">
    <property type="entry name" value="ABC_TM1"/>
    <property type="match status" value="1"/>
</dbReference>
<organism evidence="11 12">
    <name type="scientific">Fontibacillus solani</name>
    <dbReference type="NCBI Taxonomy" id="1572857"/>
    <lineage>
        <taxon>Bacteria</taxon>
        <taxon>Bacillati</taxon>
        <taxon>Bacillota</taxon>
        <taxon>Bacilli</taxon>
        <taxon>Bacillales</taxon>
        <taxon>Paenibacillaceae</taxon>
        <taxon>Fontibacillus</taxon>
    </lineage>
</organism>
<feature type="transmembrane region" description="Helical" evidence="9">
    <location>
        <begin position="246"/>
        <end position="267"/>
    </location>
</feature>
<gene>
    <name evidence="11" type="ORF">FHR92_004823</name>
</gene>
<evidence type="ECO:0000259" key="10">
    <source>
        <dbReference type="PROSITE" id="PS50928"/>
    </source>
</evidence>
<evidence type="ECO:0000256" key="6">
    <source>
        <dbReference type="ARBA" id="ARBA00022692"/>
    </source>
</evidence>